<evidence type="ECO:0000313" key="1">
    <source>
        <dbReference type="EMBL" id="KAJ4711918.1"/>
    </source>
</evidence>
<reference evidence="1 2" key="1">
    <citation type="journal article" date="2023" name="Science">
        <title>Complex scaffold remodeling in plant triterpene biosynthesis.</title>
        <authorList>
            <person name="De La Pena R."/>
            <person name="Hodgson H."/>
            <person name="Liu J.C."/>
            <person name="Stephenson M.J."/>
            <person name="Martin A.C."/>
            <person name="Owen C."/>
            <person name="Harkess A."/>
            <person name="Leebens-Mack J."/>
            <person name="Jimenez L.E."/>
            <person name="Osbourn A."/>
            <person name="Sattely E.S."/>
        </authorList>
    </citation>
    <scope>NUCLEOTIDE SEQUENCE [LARGE SCALE GENOMIC DNA]</scope>
    <source>
        <strain evidence="2">cv. JPN11</strain>
        <tissue evidence="1">Leaf</tissue>
    </source>
</reference>
<dbReference type="EMBL" id="CM051401">
    <property type="protein sequence ID" value="KAJ4711918.1"/>
    <property type="molecule type" value="Genomic_DNA"/>
</dbReference>
<organism evidence="1 2">
    <name type="scientific">Melia azedarach</name>
    <name type="common">Chinaberry tree</name>
    <dbReference type="NCBI Taxonomy" id="155640"/>
    <lineage>
        <taxon>Eukaryota</taxon>
        <taxon>Viridiplantae</taxon>
        <taxon>Streptophyta</taxon>
        <taxon>Embryophyta</taxon>
        <taxon>Tracheophyta</taxon>
        <taxon>Spermatophyta</taxon>
        <taxon>Magnoliopsida</taxon>
        <taxon>eudicotyledons</taxon>
        <taxon>Gunneridae</taxon>
        <taxon>Pentapetalae</taxon>
        <taxon>rosids</taxon>
        <taxon>malvids</taxon>
        <taxon>Sapindales</taxon>
        <taxon>Meliaceae</taxon>
        <taxon>Melia</taxon>
    </lineage>
</organism>
<keyword evidence="2" id="KW-1185">Reference proteome</keyword>
<proteinExistence type="predicted"/>
<accession>A0ACC1XKR1</accession>
<dbReference type="Proteomes" id="UP001164539">
    <property type="component" value="Chromosome 8"/>
</dbReference>
<comment type="caution">
    <text evidence="1">The sequence shown here is derived from an EMBL/GenBank/DDBJ whole genome shotgun (WGS) entry which is preliminary data.</text>
</comment>
<evidence type="ECO:0000313" key="2">
    <source>
        <dbReference type="Proteomes" id="UP001164539"/>
    </source>
</evidence>
<name>A0ACC1XKR1_MELAZ</name>
<protein>
    <submittedName>
        <fullName evidence="1">WRKY transcription factor</fullName>
    </submittedName>
</protein>
<sequence length="358" mass="40337">MEPVWSWEQKTLISELIEGMEMAKQLRVNLGATSSAETREALVQRILSSYEKALLILKWSGSMGQAQGVGATSGVPESPISINGSPGSEDFDGGFRDNQDQQDSSKKRKTMPRWTDKVKVNFETGLEGPLEDGYSWRKYGQKDILGARYPRSYYRCTYRNTQNCWATKQVQRSDEDPTIFEITYRGKHTCFHGSQSVPQPASPEKHEQRLNHHNSNHQLKQSQEIISNSRAGLLMNNECLENKEIASPFSFPSTQFGCMKGNDQCFPPLMLDENNFLDGFSSSFIPPSQAESNYYFISPNRMNNFGDVHNLHRSESDLPELQSANNSAANSPILNLDFSLDPAEIDPNFPFDTAGFSF</sequence>
<gene>
    <name evidence="1" type="ORF">OWV82_014254</name>
</gene>